<comment type="function">
    <text evidence="8">Catalyzes the aldol cleavage of 4-hydroxy-4-methyl-2-oxoglutarate (HMG) into 2 molecules of pyruvate. Also contains a secondary oxaloacetate (OAA) decarboxylase activity due to the common pyruvate enolate transition state formed following C-C bond cleavage in the retro-aldol and decarboxylation reactions.</text>
</comment>
<dbReference type="InterPro" id="IPR005493">
    <property type="entry name" value="RraA/RraA-like"/>
</dbReference>
<dbReference type="AlphaFoldDB" id="A0A840IDX5"/>
<gene>
    <name evidence="13" type="ORF">BDZ31_002585</name>
</gene>
<protein>
    <recommendedName>
        <fullName evidence="7">Putative 4-hydroxy-4-methyl-2-oxoglutarate aldolase</fullName>
        <ecNumber evidence="6">4.1.1.112</ecNumber>
        <ecNumber evidence="5">4.1.3.17</ecNumber>
    </recommendedName>
    <alternativeName>
        <fullName evidence="10">Oxaloacetate decarboxylase</fullName>
    </alternativeName>
    <alternativeName>
        <fullName evidence="9">RraA-like protein</fullName>
    </alternativeName>
</protein>
<proteinExistence type="inferred from homology"/>
<feature type="binding site" evidence="12">
    <location>
        <position position="128"/>
    </location>
    <ligand>
        <name>Mg(2+)</name>
        <dbReference type="ChEBI" id="CHEBI:18420"/>
    </ligand>
</feature>
<dbReference type="GO" id="GO:0047443">
    <property type="term" value="F:4-hydroxy-4-methyl-2-oxoglutarate aldolase activity"/>
    <property type="evidence" value="ECO:0007669"/>
    <property type="project" value="UniProtKB-EC"/>
</dbReference>
<evidence type="ECO:0000313" key="14">
    <source>
        <dbReference type="Proteomes" id="UP000585272"/>
    </source>
</evidence>
<evidence type="ECO:0000256" key="10">
    <source>
        <dbReference type="ARBA" id="ARBA00032305"/>
    </source>
</evidence>
<evidence type="ECO:0000256" key="1">
    <source>
        <dbReference type="ARBA" id="ARBA00001342"/>
    </source>
</evidence>
<keyword evidence="12" id="KW-0460">Magnesium</keyword>
<sequence>MTGAEIDRTEGASYYEALAGRLYAAVVSDVLDGLGRRDRVLAPGLTPVVAGDWTLVGRARTARAVPVSERPAEPYALLLRMIDAMEGGDVLVLAGGGRVSSGLFGGLLATAVQAAGGRGAVVDGGTRDVRELNRLGFPTLARGASPADSLARDEVVAIDEPVECGGVRIESGDLVVADADGTVVVPSALEREVVALALEKVGGENHMRRDLANGMKASDAFARYGIL</sequence>
<dbReference type="Proteomes" id="UP000585272">
    <property type="component" value="Unassembled WGS sequence"/>
</dbReference>
<comment type="cofactor">
    <cofactor evidence="2">
        <name>a divalent metal cation</name>
        <dbReference type="ChEBI" id="CHEBI:60240"/>
    </cofactor>
</comment>
<keyword evidence="12" id="KW-0479">Metal-binding</keyword>
<accession>A0A840IDX5</accession>
<feature type="binding site" evidence="12">
    <location>
        <position position="127"/>
    </location>
    <ligand>
        <name>substrate</name>
    </ligand>
</feature>
<reference evidence="13 14" key="1">
    <citation type="submission" date="2020-08" db="EMBL/GenBank/DDBJ databases">
        <title>Genomic Encyclopedia of Archaeal and Bacterial Type Strains, Phase II (KMG-II): from individual species to whole genera.</title>
        <authorList>
            <person name="Goeker M."/>
        </authorList>
    </citation>
    <scope>NUCLEOTIDE SEQUENCE [LARGE SCALE GENOMIC DNA]</scope>
    <source>
        <strain evidence="13 14">DSM 23288</strain>
    </source>
</reference>
<dbReference type="PANTHER" id="PTHR33254:SF16">
    <property type="entry name" value="BLR3842 PROTEIN"/>
    <property type="match status" value="1"/>
</dbReference>
<comment type="subunit">
    <text evidence="4">Homotrimer.</text>
</comment>
<comment type="cofactor">
    <cofactor evidence="12">
        <name>Mg(2+)</name>
        <dbReference type="ChEBI" id="CHEBI:18420"/>
    </cofactor>
</comment>
<dbReference type="EC" id="4.1.3.17" evidence="5"/>
<dbReference type="InterPro" id="IPR036704">
    <property type="entry name" value="RraA/RraA-like_sf"/>
</dbReference>
<dbReference type="PANTHER" id="PTHR33254">
    <property type="entry name" value="4-HYDROXY-4-METHYL-2-OXOGLUTARATE ALDOLASE 3-RELATED"/>
    <property type="match status" value="1"/>
</dbReference>
<evidence type="ECO:0000256" key="8">
    <source>
        <dbReference type="ARBA" id="ARBA00025046"/>
    </source>
</evidence>
<evidence type="ECO:0000313" key="13">
    <source>
        <dbReference type="EMBL" id="MBB4662996.1"/>
    </source>
</evidence>
<comment type="catalytic activity">
    <reaction evidence="11">
        <text>oxaloacetate + H(+) = pyruvate + CO2</text>
        <dbReference type="Rhea" id="RHEA:15641"/>
        <dbReference type="ChEBI" id="CHEBI:15361"/>
        <dbReference type="ChEBI" id="CHEBI:15378"/>
        <dbReference type="ChEBI" id="CHEBI:16452"/>
        <dbReference type="ChEBI" id="CHEBI:16526"/>
        <dbReference type="EC" id="4.1.1.112"/>
    </reaction>
</comment>
<evidence type="ECO:0000256" key="3">
    <source>
        <dbReference type="ARBA" id="ARBA00008621"/>
    </source>
</evidence>
<evidence type="ECO:0000256" key="11">
    <source>
        <dbReference type="ARBA" id="ARBA00047973"/>
    </source>
</evidence>
<comment type="similarity">
    <text evidence="3">Belongs to the class II aldolase/RraA-like family.</text>
</comment>
<evidence type="ECO:0000256" key="7">
    <source>
        <dbReference type="ARBA" id="ARBA00016549"/>
    </source>
</evidence>
<dbReference type="RefSeq" id="WP_183342657.1">
    <property type="nucleotide sequence ID" value="NZ_JACHNU010000003.1"/>
</dbReference>
<evidence type="ECO:0000256" key="12">
    <source>
        <dbReference type="PIRSR" id="PIRSR605493-1"/>
    </source>
</evidence>
<evidence type="ECO:0000256" key="9">
    <source>
        <dbReference type="ARBA" id="ARBA00030169"/>
    </source>
</evidence>
<dbReference type="CDD" id="cd16841">
    <property type="entry name" value="RraA_family"/>
    <property type="match status" value="1"/>
</dbReference>
<dbReference type="GO" id="GO:0046872">
    <property type="term" value="F:metal ion binding"/>
    <property type="evidence" value="ECO:0007669"/>
    <property type="project" value="UniProtKB-KW"/>
</dbReference>
<dbReference type="Pfam" id="PF03737">
    <property type="entry name" value="RraA-like"/>
    <property type="match status" value="1"/>
</dbReference>
<evidence type="ECO:0000256" key="6">
    <source>
        <dbReference type="ARBA" id="ARBA00012947"/>
    </source>
</evidence>
<dbReference type="EMBL" id="JACHNU010000003">
    <property type="protein sequence ID" value="MBB4662996.1"/>
    <property type="molecule type" value="Genomic_DNA"/>
</dbReference>
<dbReference type="Gene3D" id="3.50.30.40">
    <property type="entry name" value="Ribonuclease E inhibitor RraA/RraA-like"/>
    <property type="match status" value="1"/>
</dbReference>
<evidence type="ECO:0000256" key="4">
    <source>
        <dbReference type="ARBA" id="ARBA00011233"/>
    </source>
</evidence>
<dbReference type="GO" id="GO:0008948">
    <property type="term" value="F:oxaloacetate decarboxylase activity"/>
    <property type="evidence" value="ECO:0007669"/>
    <property type="project" value="UniProtKB-EC"/>
</dbReference>
<evidence type="ECO:0000256" key="2">
    <source>
        <dbReference type="ARBA" id="ARBA00001968"/>
    </source>
</evidence>
<evidence type="ECO:0000256" key="5">
    <source>
        <dbReference type="ARBA" id="ARBA00012213"/>
    </source>
</evidence>
<dbReference type="EC" id="4.1.1.112" evidence="6"/>
<dbReference type="SUPFAM" id="SSF89562">
    <property type="entry name" value="RraA-like"/>
    <property type="match status" value="1"/>
</dbReference>
<comment type="catalytic activity">
    <reaction evidence="1">
        <text>4-hydroxy-4-methyl-2-oxoglutarate = 2 pyruvate</text>
        <dbReference type="Rhea" id="RHEA:22748"/>
        <dbReference type="ChEBI" id="CHEBI:15361"/>
        <dbReference type="ChEBI" id="CHEBI:58276"/>
        <dbReference type="EC" id="4.1.3.17"/>
    </reaction>
</comment>
<feature type="binding site" evidence="12">
    <location>
        <begin position="105"/>
        <end position="108"/>
    </location>
    <ligand>
        <name>substrate</name>
    </ligand>
</feature>
<comment type="caution">
    <text evidence="13">The sequence shown here is derived from an EMBL/GenBank/DDBJ whole genome shotgun (WGS) entry which is preliminary data.</text>
</comment>
<organism evidence="13 14">
    <name type="scientific">Conexibacter arvalis</name>
    <dbReference type="NCBI Taxonomy" id="912552"/>
    <lineage>
        <taxon>Bacteria</taxon>
        <taxon>Bacillati</taxon>
        <taxon>Actinomycetota</taxon>
        <taxon>Thermoleophilia</taxon>
        <taxon>Solirubrobacterales</taxon>
        <taxon>Conexibacteraceae</taxon>
        <taxon>Conexibacter</taxon>
    </lineage>
</organism>
<keyword evidence="14" id="KW-1185">Reference proteome</keyword>
<name>A0A840IDX5_9ACTN</name>